<name>A0A6L5WKW5_9BACT</name>
<keyword evidence="4" id="KW-1185">Reference proteome</keyword>
<evidence type="ECO:0000313" key="4">
    <source>
        <dbReference type="Proteomes" id="UP000476338"/>
    </source>
</evidence>
<evidence type="ECO:0000313" key="3">
    <source>
        <dbReference type="EMBL" id="MSN97042.1"/>
    </source>
</evidence>
<dbReference type="Proteomes" id="UP000476338">
    <property type="component" value="Unassembled WGS sequence"/>
</dbReference>
<dbReference type="PANTHER" id="PTHR21198:SF7">
    <property type="entry name" value="ASPARTATE-GLUTAMATE RACEMASE FAMILY"/>
    <property type="match status" value="1"/>
</dbReference>
<reference evidence="3 4" key="2">
    <citation type="submission" date="2020-03" db="EMBL/GenBank/DDBJ databases">
        <title>Campylobacter portucalensis sp. nov., a new species of Campylobacter isolated from the reproductive tract of bulls.</title>
        <authorList>
            <person name="Silva M.F."/>
            <person name="Pereira G."/>
            <person name="Carneiro C."/>
            <person name="Hemphill A."/>
            <person name="Mateus L."/>
            <person name="Lopes-Da-Costa L."/>
            <person name="Silva E."/>
        </authorList>
    </citation>
    <scope>NUCLEOTIDE SEQUENCE [LARGE SCALE GENOMIC DNA]</scope>
    <source>
        <strain evidence="3 4">FMV-PI01</strain>
    </source>
</reference>
<evidence type="ECO:0000256" key="1">
    <source>
        <dbReference type="ARBA" id="ARBA00007847"/>
    </source>
</evidence>
<keyword evidence="2" id="KW-0413">Isomerase</keyword>
<dbReference type="PANTHER" id="PTHR21198">
    <property type="entry name" value="GLUTAMATE RACEMASE"/>
    <property type="match status" value="1"/>
</dbReference>
<organism evidence="3 4">
    <name type="scientific">Campylobacter portucalensis</name>
    <dbReference type="NCBI Taxonomy" id="2608384"/>
    <lineage>
        <taxon>Bacteria</taxon>
        <taxon>Pseudomonadati</taxon>
        <taxon>Campylobacterota</taxon>
        <taxon>Epsilonproteobacteria</taxon>
        <taxon>Campylobacterales</taxon>
        <taxon>Campylobacteraceae</taxon>
        <taxon>Campylobacter</taxon>
    </lineage>
</organism>
<reference evidence="3 4" key="1">
    <citation type="submission" date="2019-09" db="EMBL/GenBank/DDBJ databases">
        <authorList>
            <person name="Silva M."/>
            <person name="Pereira G."/>
            <person name="Lopes-Da-Costa L."/>
            <person name="Silva E."/>
        </authorList>
    </citation>
    <scope>NUCLEOTIDE SEQUENCE [LARGE SCALE GENOMIC DNA]</scope>
    <source>
        <strain evidence="3 4">FMV-PI01</strain>
    </source>
</reference>
<protein>
    <submittedName>
        <fullName evidence="3">Aspartate/glutamate racemase family protein</fullName>
    </submittedName>
</protein>
<dbReference type="InterPro" id="IPR015942">
    <property type="entry name" value="Asp/Glu/hydantoin_racemase"/>
</dbReference>
<dbReference type="GO" id="GO:0047661">
    <property type="term" value="F:amino-acid racemase activity"/>
    <property type="evidence" value="ECO:0007669"/>
    <property type="project" value="InterPro"/>
</dbReference>
<dbReference type="Pfam" id="PF01177">
    <property type="entry name" value="Asp_Glu_race"/>
    <property type="match status" value="1"/>
</dbReference>
<comment type="caution">
    <text evidence="3">The sequence shown here is derived from an EMBL/GenBank/DDBJ whole genome shotgun (WGS) entry which is preliminary data.</text>
</comment>
<comment type="similarity">
    <text evidence="1">Belongs to the aspartate/glutamate racemases family.</text>
</comment>
<dbReference type="AlphaFoldDB" id="A0A6L5WKW5"/>
<evidence type="ECO:0000256" key="2">
    <source>
        <dbReference type="ARBA" id="ARBA00023235"/>
    </source>
</evidence>
<dbReference type="Gene3D" id="3.40.50.1860">
    <property type="match status" value="2"/>
</dbReference>
<dbReference type="SUPFAM" id="SSF53681">
    <property type="entry name" value="Aspartate/glutamate racemase"/>
    <property type="match status" value="2"/>
</dbReference>
<gene>
    <name evidence="3" type="ORF">F1B92_07700</name>
</gene>
<dbReference type="InterPro" id="IPR001920">
    <property type="entry name" value="Asp/Glu_race"/>
</dbReference>
<dbReference type="InterPro" id="IPR004380">
    <property type="entry name" value="Asp_race"/>
</dbReference>
<dbReference type="RefSeq" id="WP_154571292.1">
    <property type="nucleotide sequence ID" value="NZ_VWSJ01000036.1"/>
</dbReference>
<accession>A0A6L5WKW5</accession>
<dbReference type="EMBL" id="VWSJ01000036">
    <property type="protein sequence ID" value="MSN97042.1"/>
    <property type="molecule type" value="Genomic_DNA"/>
</dbReference>
<sequence length="229" mass="25711">MKRVGIIGGMGSLASVDLYKKIVSLTPAKCDQDHILITIDNNAKIPDRSAYIFRKDESVQNPLPFLIDSVKRLENSGCDGFCIACNTAHFFADELVKYTKMKFLNMPQITTKNIKNSYPNAKKVAVIATIGTRKTGIYNKFLDELGLESIEISNQIEQNIMDCIYKGVKAGRIDEYKEIFRDSIKKIEADVFIAACTEIPILMQYLDDDSKFVDATNELAKEVVEFANS</sequence>
<dbReference type="NCBIfam" id="TIGR00035">
    <property type="entry name" value="asp_race"/>
    <property type="match status" value="1"/>
</dbReference>
<proteinExistence type="inferred from homology"/>